<proteinExistence type="predicted"/>
<organism evidence="2 3">
    <name type="scientific">Candidatus Lachnoclostridium stercoravium</name>
    <dbReference type="NCBI Taxonomy" id="2838633"/>
    <lineage>
        <taxon>Bacteria</taxon>
        <taxon>Bacillati</taxon>
        <taxon>Bacillota</taxon>
        <taxon>Clostridia</taxon>
        <taxon>Lachnospirales</taxon>
        <taxon>Lachnospiraceae</taxon>
    </lineage>
</organism>
<feature type="transmembrane region" description="Helical" evidence="1">
    <location>
        <begin position="21"/>
        <end position="42"/>
    </location>
</feature>
<reference evidence="2" key="2">
    <citation type="submission" date="2021-04" db="EMBL/GenBank/DDBJ databases">
        <authorList>
            <person name="Gilroy R."/>
        </authorList>
    </citation>
    <scope>NUCLEOTIDE SEQUENCE</scope>
    <source>
        <strain evidence="2">CHK178-16964</strain>
    </source>
</reference>
<reference evidence="2" key="1">
    <citation type="journal article" date="2021" name="PeerJ">
        <title>Extensive microbial diversity within the chicken gut microbiome revealed by metagenomics and culture.</title>
        <authorList>
            <person name="Gilroy R."/>
            <person name="Ravi A."/>
            <person name="Getino M."/>
            <person name="Pursley I."/>
            <person name="Horton D.L."/>
            <person name="Alikhan N.F."/>
            <person name="Baker D."/>
            <person name="Gharbi K."/>
            <person name="Hall N."/>
            <person name="Watson M."/>
            <person name="Adriaenssens E.M."/>
            <person name="Foster-Nyarko E."/>
            <person name="Jarju S."/>
            <person name="Secka A."/>
            <person name="Antonio M."/>
            <person name="Oren A."/>
            <person name="Chaudhuri R.R."/>
            <person name="La Ragione R."/>
            <person name="Hildebrand F."/>
            <person name="Pallen M.J."/>
        </authorList>
    </citation>
    <scope>NUCLEOTIDE SEQUENCE</scope>
    <source>
        <strain evidence="2">CHK178-16964</strain>
    </source>
</reference>
<dbReference type="EMBL" id="DWZA01000104">
    <property type="protein sequence ID" value="HJA72405.1"/>
    <property type="molecule type" value="Genomic_DNA"/>
</dbReference>
<evidence type="ECO:0000313" key="2">
    <source>
        <dbReference type="EMBL" id="HJA72405.1"/>
    </source>
</evidence>
<evidence type="ECO:0000313" key="3">
    <source>
        <dbReference type="Proteomes" id="UP000823900"/>
    </source>
</evidence>
<protein>
    <recommendedName>
        <fullName evidence="4">DUF2178 domain-containing protein</fullName>
    </recommendedName>
</protein>
<sequence length="162" mass="17938">MLLNHFFAETPIDFEKRCRMRVFVGIGVIVLGAAALALALLSQSGLPLIRADEGSHDFIASFYSSTGIALMAAGAVTAVRNLHYLRSPESRRKKEIYETDERNRLIGLRCWAYSGYAMFLLLYAGVLAAGFMSMTAVKVLLTVIALYAALLLIFRILLQRSM</sequence>
<comment type="caution">
    <text evidence="2">The sequence shown here is derived from an EMBL/GenBank/DDBJ whole genome shotgun (WGS) entry which is preliminary data.</text>
</comment>
<feature type="transmembrane region" description="Helical" evidence="1">
    <location>
        <begin position="62"/>
        <end position="85"/>
    </location>
</feature>
<keyword evidence="1" id="KW-1133">Transmembrane helix</keyword>
<accession>A0A9D2HIV5</accession>
<keyword evidence="1" id="KW-0812">Transmembrane</keyword>
<dbReference type="AlphaFoldDB" id="A0A9D2HIV5"/>
<keyword evidence="1" id="KW-0472">Membrane</keyword>
<dbReference type="Proteomes" id="UP000823900">
    <property type="component" value="Unassembled WGS sequence"/>
</dbReference>
<evidence type="ECO:0008006" key="4">
    <source>
        <dbReference type="Google" id="ProtNLM"/>
    </source>
</evidence>
<feature type="transmembrane region" description="Helical" evidence="1">
    <location>
        <begin position="106"/>
        <end position="133"/>
    </location>
</feature>
<feature type="transmembrane region" description="Helical" evidence="1">
    <location>
        <begin position="139"/>
        <end position="158"/>
    </location>
</feature>
<gene>
    <name evidence="2" type="ORF">IAA07_12680</name>
</gene>
<evidence type="ECO:0000256" key="1">
    <source>
        <dbReference type="SAM" id="Phobius"/>
    </source>
</evidence>
<name>A0A9D2HIV5_9FIRM</name>